<dbReference type="SUPFAM" id="SSF57625">
    <property type="entry name" value="Invertebrate chitin-binding proteins"/>
    <property type="match status" value="1"/>
</dbReference>
<feature type="region of interest" description="Disordered" evidence="1">
    <location>
        <begin position="97"/>
        <end position="130"/>
    </location>
</feature>
<evidence type="ECO:0000256" key="2">
    <source>
        <dbReference type="SAM" id="SignalP"/>
    </source>
</evidence>
<evidence type="ECO:0000313" key="5">
    <source>
        <dbReference type="Proteomes" id="UP000678393"/>
    </source>
</evidence>
<protein>
    <recommendedName>
        <fullName evidence="3">Chitin-binding type-2 domain-containing protein</fullName>
    </recommendedName>
</protein>
<dbReference type="Pfam" id="PF01607">
    <property type="entry name" value="CBM_14"/>
    <property type="match status" value="1"/>
</dbReference>
<dbReference type="InterPro" id="IPR002557">
    <property type="entry name" value="Chitin-bd_dom"/>
</dbReference>
<dbReference type="PANTHER" id="PTHR45985:SF3">
    <property type="entry name" value="CHITIN DEACETYLASE-LIKE 4"/>
    <property type="match status" value="1"/>
</dbReference>
<sequence>MIQKQMILLVAVLLHYGTEVAGDCVADTSEGTRTLQNEETACHSLAAGETEGDTGRRYVTCSNGIVYIQPCGSSLRYDIVSKTCTWPEAATCSLAGGATTSDTTQKVPASSQSTATNTPATSSNATRKSSTQLYTTLTTREYSTEQPGPCNLDTCKPPDCFCFGERPSIPLADTPMFIMLTFDDAVTSTVYNGYFKSLLVDNKFQLWNPSGCPIRAAFYINHEYTDYNYVKALASNGHEIASHTVSHRLPPGDSSADYPQTVAEIDGMREKVFQGTGDKAISDLMSGFRAPYLLVTHNVMFDALRDSRFLYDTSITNVEIYSGRPPLYPFTLDYVMPRCPNVPCPTKPYPGLWEVPINGLMGSNNYSCSMIDTCSVGSNVFTANEEEWTSFYETNFNYFYGPKVPMQLFTHGSMFIRSPPSFDALVKWFQHLQATHKDVWIVTPKMVIEWMKKPISYSEMIAQKWGCN</sequence>
<dbReference type="GO" id="GO:0008061">
    <property type="term" value="F:chitin binding"/>
    <property type="evidence" value="ECO:0007669"/>
    <property type="project" value="InterPro"/>
</dbReference>
<dbReference type="Proteomes" id="UP000678393">
    <property type="component" value="Unassembled WGS sequence"/>
</dbReference>
<proteinExistence type="predicted"/>
<feature type="signal peptide" evidence="2">
    <location>
        <begin position="1"/>
        <end position="22"/>
    </location>
</feature>
<organism evidence="4 5">
    <name type="scientific">Candidula unifasciata</name>
    <dbReference type="NCBI Taxonomy" id="100452"/>
    <lineage>
        <taxon>Eukaryota</taxon>
        <taxon>Metazoa</taxon>
        <taxon>Spiralia</taxon>
        <taxon>Lophotrochozoa</taxon>
        <taxon>Mollusca</taxon>
        <taxon>Gastropoda</taxon>
        <taxon>Heterobranchia</taxon>
        <taxon>Euthyneura</taxon>
        <taxon>Panpulmonata</taxon>
        <taxon>Eupulmonata</taxon>
        <taxon>Stylommatophora</taxon>
        <taxon>Helicina</taxon>
        <taxon>Helicoidea</taxon>
        <taxon>Geomitridae</taxon>
        <taxon>Candidula</taxon>
    </lineage>
</organism>
<gene>
    <name evidence="4" type="ORF">CUNI_LOCUS2562</name>
</gene>
<dbReference type="InterPro" id="IPR036508">
    <property type="entry name" value="Chitin-bd_dom_sf"/>
</dbReference>
<evidence type="ECO:0000256" key="1">
    <source>
        <dbReference type="SAM" id="MobiDB-lite"/>
    </source>
</evidence>
<evidence type="ECO:0000259" key="3">
    <source>
        <dbReference type="PROSITE" id="PS50940"/>
    </source>
</evidence>
<feature type="chain" id="PRO_5035858997" description="Chitin-binding type-2 domain-containing protein" evidence="2">
    <location>
        <begin position="23"/>
        <end position="468"/>
    </location>
</feature>
<dbReference type="AlphaFoldDB" id="A0A8S3YJR0"/>
<dbReference type="PROSITE" id="PS50940">
    <property type="entry name" value="CHIT_BIND_II"/>
    <property type="match status" value="1"/>
</dbReference>
<dbReference type="Pfam" id="PF01522">
    <property type="entry name" value="Polysacc_deac_1"/>
    <property type="match status" value="1"/>
</dbReference>
<feature type="domain" description="Chitin-binding type-2" evidence="3">
    <location>
        <begin position="39"/>
        <end position="94"/>
    </location>
</feature>
<feature type="compositionally biased region" description="Low complexity" evidence="1">
    <location>
        <begin position="108"/>
        <end position="126"/>
    </location>
</feature>
<comment type="caution">
    <text evidence="4">The sequence shown here is derived from an EMBL/GenBank/DDBJ whole genome shotgun (WGS) entry which is preliminary data.</text>
</comment>
<feature type="compositionally biased region" description="Polar residues" evidence="1">
    <location>
        <begin position="98"/>
        <end position="107"/>
    </location>
</feature>
<dbReference type="Gene3D" id="3.20.20.370">
    <property type="entry name" value="Glycoside hydrolase/deacetylase"/>
    <property type="match status" value="1"/>
</dbReference>
<dbReference type="GO" id="GO:0005975">
    <property type="term" value="P:carbohydrate metabolic process"/>
    <property type="evidence" value="ECO:0007669"/>
    <property type="project" value="InterPro"/>
</dbReference>
<dbReference type="GO" id="GO:0016810">
    <property type="term" value="F:hydrolase activity, acting on carbon-nitrogen (but not peptide) bonds"/>
    <property type="evidence" value="ECO:0007669"/>
    <property type="project" value="InterPro"/>
</dbReference>
<evidence type="ECO:0000313" key="4">
    <source>
        <dbReference type="EMBL" id="CAG5117004.1"/>
    </source>
</evidence>
<dbReference type="PANTHER" id="PTHR45985">
    <property type="match status" value="1"/>
</dbReference>
<name>A0A8S3YJR0_9EUPU</name>
<reference evidence="4" key="1">
    <citation type="submission" date="2021-04" db="EMBL/GenBank/DDBJ databases">
        <authorList>
            <consortium name="Molecular Ecology Group"/>
        </authorList>
    </citation>
    <scope>NUCLEOTIDE SEQUENCE</scope>
</reference>
<dbReference type="InterPro" id="IPR052740">
    <property type="entry name" value="CE4"/>
</dbReference>
<dbReference type="SUPFAM" id="SSF88713">
    <property type="entry name" value="Glycoside hydrolase/deacetylase"/>
    <property type="match status" value="1"/>
</dbReference>
<dbReference type="OrthoDB" id="504708at2759"/>
<keyword evidence="2" id="KW-0732">Signal</keyword>
<keyword evidence="5" id="KW-1185">Reference proteome</keyword>
<dbReference type="InterPro" id="IPR011330">
    <property type="entry name" value="Glyco_hydro/deAcase_b/a-brl"/>
</dbReference>
<accession>A0A8S3YJR0</accession>
<dbReference type="GO" id="GO:0005576">
    <property type="term" value="C:extracellular region"/>
    <property type="evidence" value="ECO:0007669"/>
    <property type="project" value="InterPro"/>
</dbReference>
<dbReference type="Gene3D" id="2.170.140.10">
    <property type="entry name" value="Chitin binding domain"/>
    <property type="match status" value="1"/>
</dbReference>
<dbReference type="EMBL" id="CAJHNH020000335">
    <property type="protein sequence ID" value="CAG5117004.1"/>
    <property type="molecule type" value="Genomic_DNA"/>
</dbReference>
<dbReference type="InterPro" id="IPR002509">
    <property type="entry name" value="NODB_dom"/>
</dbReference>